<protein>
    <submittedName>
        <fullName evidence="1">Uncharacterized protein</fullName>
    </submittedName>
</protein>
<sequence length="93" mass="10265">MEHVYITGLKSNQTVSRPATLAGHVDNDGTCHGSTPMEHTWKYISPSTSGIYSENDIFGNISAEIIGIYIRARVVKLIIDTFLHGYALHIVYG</sequence>
<accession>A0A151JUT5</accession>
<dbReference type="Pfam" id="PF24664">
    <property type="entry name" value="Monjiviricetes_fusion"/>
    <property type="match status" value="1"/>
</dbReference>
<dbReference type="AlphaFoldDB" id="A0A151JUT5"/>
<dbReference type="Proteomes" id="UP000078541">
    <property type="component" value="Unassembled WGS sequence"/>
</dbReference>
<keyword evidence="2" id="KW-1185">Reference proteome</keyword>
<gene>
    <name evidence="1" type="ORF">ALC56_09146</name>
</gene>
<dbReference type="EMBL" id="KQ981743">
    <property type="protein sequence ID" value="KYN36496.1"/>
    <property type="molecule type" value="Genomic_DNA"/>
</dbReference>
<organism evidence="1 2">
    <name type="scientific">Trachymyrmex septentrionalis</name>
    <dbReference type="NCBI Taxonomy" id="34720"/>
    <lineage>
        <taxon>Eukaryota</taxon>
        <taxon>Metazoa</taxon>
        <taxon>Ecdysozoa</taxon>
        <taxon>Arthropoda</taxon>
        <taxon>Hexapoda</taxon>
        <taxon>Insecta</taxon>
        <taxon>Pterygota</taxon>
        <taxon>Neoptera</taxon>
        <taxon>Endopterygota</taxon>
        <taxon>Hymenoptera</taxon>
        <taxon>Apocrita</taxon>
        <taxon>Aculeata</taxon>
        <taxon>Formicoidea</taxon>
        <taxon>Formicidae</taxon>
        <taxon>Myrmicinae</taxon>
        <taxon>Trachymyrmex</taxon>
    </lineage>
</organism>
<reference evidence="1 2" key="1">
    <citation type="submission" date="2016-03" db="EMBL/GenBank/DDBJ databases">
        <title>Trachymyrmex septentrionalis WGS genome.</title>
        <authorList>
            <person name="Nygaard S."/>
            <person name="Hu H."/>
            <person name="Boomsma J."/>
            <person name="Zhang G."/>
        </authorList>
    </citation>
    <scope>NUCLEOTIDE SEQUENCE [LARGE SCALE GENOMIC DNA]</scope>
    <source>
        <strain evidence="1">Tsep2-gDNA-1</strain>
        <tissue evidence="1">Whole body</tissue>
    </source>
</reference>
<proteinExistence type="predicted"/>
<evidence type="ECO:0000313" key="2">
    <source>
        <dbReference type="Proteomes" id="UP000078541"/>
    </source>
</evidence>
<name>A0A151JUT5_9HYME</name>
<evidence type="ECO:0000313" key="1">
    <source>
        <dbReference type="EMBL" id="KYN36496.1"/>
    </source>
</evidence>